<organism evidence="11 12">
    <name type="scientific">Jilunia laotingensis</name>
    <dbReference type="NCBI Taxonomy" id="2763675"/>
    <lineage>
        <taxon>Bacteria</taxon>
        <taxon>Pseudomonadati</taxon>
        <taxon>Bacteroidota</taxon>
        <taxon>Bacteroidia</taxon>
        <taxon>Bacteroidales</taxon>
        <taxon>Bacteroidaceae</taxon>
        <taxon>Jilunia</taxon>
    </lineage>
</organism>
<dbReference type="GO" id="GO:0030246">
    <property type="term" value="F:carbohydrate binding"/>
    <property type="evidence" value="ECO:0007669"/>
    <property type="project" value="InterPro"/>
</dbReference>
<evidence type="ECO:0000256" key="1">
    <source>
        <dbReference type="ARBA" id="ARBA00001913"/>
    </source>
</evidence>
<dbReference type="InterPro" id="IPR014718">
    <property type="entry name" value="GH-type_carb-bd"/>
</dbReference>
<proteinExistence type="predicted"/>
<evidence type="ECO:0000256" key="5">
    <source>
        <dbReference type="ARBA" id="ARBA00023295"/>
    </source>
</evidence>
<dbReference type="Gene3D" id="2.60.40.1180">
    <property type="entry name" value="Golgi alpha-mannosidase II"/>
    <property type="match status" value="1"/>
</dbReference>
<dbReference type="EMBL" id="JACRTF010000001">
    <property type="protein sequence ID" value="MBC8593953.1"/>
    <property type="molecule type" value="Genomic_DNA"/>
</dbReference>
<accession>A0A926IRQ4</accession>
<name>A0A926IRQ4_9BACT</name>
<evidence type="ECO:0000313" key="11">
    <source>
        <dbReference type="EMBL" id="MBC8593953.1"/>
    </source>
</evidence>
<evidence type="ECO:0000256" key="2">
    <source>
        <dbReference type="ARBA" id="ARBA00011245"/>
    </source>
</evidence>
<comment type="caution">
    <text evidence="11">The sequence shown here is derived from an EMBL/GenBank/DDBJ whole genome shotgun (WGS) entry which is preliminary data.</text>
</comment>
<dbReference type="RefSeq" id="WP_262435059.1">
    <property type="nucleotide sequence ID" value="NZ_JACRTF010000001.1"/>
</dbReference>
<dbReference type="InterPro" id="IPR013785">
    <property type="entry name" value="Aldolase_TIM"/>
</dbReference>
<dbReference type="Pfam" id="PF14509">
    <property type="entry name" value="GH97_C"/>
    <property type="match status" value="1"/>
</dbReference>
<dbReference type="AlphaFoldDB" id="A0A926IRQ4"/>
<dbReference type="Proteomes" id="UP000651085">
    <property type="component" value="Unassembled WGS sequence"/>
</dbReference>
<keyword evidence="6" id="KW-0732">Signal</keyword>
<reference evidence="11" key="1">
    <citation type="submission" date="2020-08" db="EMBL/GenBank/DDBJ databases">
        <title>Genome public.</title>
        <authorList>
            <person name="Liu C."/>
            <person name="Sun Q."/>
        </authorList>
    </citation>
    <scope>NUCLEOTIDE SEQUENCE</scope>
    <source>
        <strain evidence="11">N12</strain>
    </source>
</reference>
<feature type="domain" description="Secretion system C-terminal sorting" evidence="10">
    <location>
        <begin position="692"/>
        <end position="755"/>
    </location>
</feature>
<gene>
    <name evidence="11" type="ORF">H8744_11985</name>
</gene>
<dbReference type="NCBIfam" id="TIGR04183">
    <property type="entry name" value="Por_Secre_tail"/>
    <property type="match status" value="1"/>
</dbReference>
<dbReference type="GO" id="GO:0016798">
    <property type="term" value="F:hydrolase activity, acting on glycosyl bonds"/>
    <property type="evidence" value="ECO:0007669"/>
    <property type="project" value="UniProtKB-KW"/>
</dbReference>
<evidence type="ECO:0000259" key="7">
    <source>
        <dbReference type="Pfam" id="PF10566"/>
    </source>
</evidence>
<keyword evidence="5" id="KW-0326">Glycosidase</keyword>
<keyword evidence="12" id="KW-1185">Reference proteome</keyword>
<evidence type="ECO:0000313" key="12">
    <source>
        <dbReference type="Proteomes" id="UP000651085"/>
    </source>
</evidence>
<dbReference type="Gene3D" id="3.20.20.70">
    <property type="entry name" value="Aldolase class I"/>
    <property type="match status" value="1"/>
</dbReference>
<dbReference type="InterPro" id="IPR029486">
    <property type="entry name" value="GH97_N"/>
</dbReference>
<sequence length="759" mass="86202">MNRKSILSVAVFCLCAFNVHAEDYEAISPDGKLKIKLQVDKGTKYEVWSGDKQLISPSSIGLNLADGRIVGNGTVKSVQRNSVDQTIDVLIGKNKTLREAYNELILTFNEDYDLVVRAYDEGLAYRFVTRLGGEIIINTEDAVFNFTSTPKVYFPECDSNYATEKDQSGKTYQIHQGYRNFERLYKQYDAPTEIPGGRFSVSPVLYSYPGTSYKVVVTEANTYDYPGLYMESNGDNSMRGKWAQYPKEVMDSDPSNSNYWYSNHLVISRENYIAKTEGSRTFPWRVMIVSEDDKSLLNNELVYMLADPCRLSDTSWIQPGKSAWEWWHKAVLEGVDFPNGNTNLSFQLYKYYVDWASEHGIEYMTLDAGWSETYIKTLCLYAKQKNVKILVWTWASCVRENPEDWIKKMKNYGVAGAKIDFFERNDQIAMRWGWDFAQRLAENQMVALFHGCPVPTGINRTYPNILNFEAVRGAECNFWESTLTPEHHTLFPFIRSLAGAEDYTPGSMRNVTKEAFKPIDKDNTPPMSMGTRAHELSMYMIYDQWVGYLCDSPTEYNKFPDILSFLSDVPSVWDRTVPLDAKLGEYIVIAKQKGKDWYVGGMTNWSPRATEVDFSFLDPGTTYQATIFKDASNSGEQPKEYVCETQNVTNTTKLTIDMAKGGGFAIRLKNTGSSGITEATGQKPLLVYVDKASDTLHIESDKVIESVRINDISGQLMLTKNFGNASFSEQIDLANMNKGFYVVSVKTETTQKSTTFIHL</sequence>
<dbReference type="InterPro" id="IPR013780">
    <property type="entry name" value="Glyco_hydro_b"/>
</dbReference>
<dbReference type="Gene3D" id="2.70.98.10">
    <property type="match status" value="1"/>
</dbReference>
<dbReference type="InterPro" id="IPR026444">
    <property type="entry name" value="Secre_tail"/>
</dbReference>
<feature type="signal peptide" evidence="6">
    <location>
        <begin position="1"/>
        <end position="21"/>
    </location>
</feature>
<evidence type="ECO:0000256" key="6">
    <source>
        <dbReference type="SAM" id="SignalP"/>
    </source>
</evidence>
<evidence type="ECO:0000259" key="10">
    <source>
        <dbReference type="Pfam" id="PF18962"/>
    </source>
</evidence>
<dbReference type="InterPro" id="IPR019563">
    <property type="entry name" value="GH97_catalytic"/>
</dbReference>
<comment type="cofactor">
    <cofactor evidence="1">
        <name>Ca(2+)</name>
        <dbReference type="ChEBI" id="CHEBI:29108"/>
    </cofactor>
</comment>
<feature type="domain" description="Glycosyl-hydrolase 97 N-terminal" evidence="8">
    <location>
        <begin position="28"/>
        <end position="308"/>
    </location>
</feature>
<evidence type="ECO:0000259" key="8">
    <source>
        <dbReference type="Pfam" id="PF14508"/>
    </source>
</evidence>
<evidence type="ECO:0000256" key="4">
    <source>
        <dbReference type="ARBA" id="ARBA00022837"/>
    </source>
</evidence>
<protein>
    <submittedName>
        <fullName evidence="11">Glycoside hydrolase family 97 catalytic domain-containing protein</fullName>
    </submittedName>
</protein>
<dbReference type="InterPro" id="IPR029483">
    <property type="entry name" value="GH97_C"/>
</dbReference>
<dbReference type="Pfam" id="PF10566">
    <property type="entry name" value="Glyco_hydro_97"/>
    <property type="match status" value="1"/>
</dbReference>
<dbReference type="Pfam" id="PF14508">
    <property type="entry name" value="GH97_N"/>
    <property type="match status" value="1"/>
</dbReference>
<keyword evidence="3 11" id="KW-0378">Hydrolase</keyword>
<dbReference type="InterPro" id="IPR052720">
    <property type="entry name" value="Glycosyl_hydrolase_97"/>
</dbReference>
<dbReference type="PANTHER" id="PTHR35803:SF2">
    <property type="entry name" value="RETAINING ALPHA-GALACTOSIDASE"/>
    <property type="match status" value="1"/>
</dbReference>
<comment type="subunit">
    <text evidence="2">Monomer.</text>
</comment>
<dbReference type="SUPFAM" id="SSF51445">
    <property type="entry name" value="(Trans)glycosidases"/>
    <property type="match status" value="1"/>
</dbReference>
<dbReference type="PANTHER" id="PTHR35803">
    <property type="entry name" value="GLUCAN 1,4-ALPHA-GLUCOSIDASE SUSB-RELATED"/>
    <property type="match status" value="1"/>
</dbReference>
<feature type="domain" description="Glycosyl-hydrolase 97 catalytic" evidence="7">
    <location>
        <begin position="326"/>
        <end position="471"/>
    </location>
</feature>
<dbReference type="Pfam" id="PF18962">
    <property type="entry name" value="Por_Secre_tail"/>
    <property type="match status" value="1"/>
</dbReference>
<feature type="domain" description="Glycosyl-hydrolase 97 C-terminal oligomerisation" evidence="9">
    <location>
        <begin position="572"/>
        <end position="669"/>
    </location>
</feature>
<feature type="chain" id="PRO_5037381687" evidence="6">
    <location>
        <begin position="22"/>
        <end position="759"/>
    </location>
</feature>
<keyword evidence="4" id="KW-0106">Calcium</keyword>
<evidence type="ECO:0000259" key="9">
    <source>
        <dbReference type="Pfam" id="PF14509"/>
    </source>
</evidence>
<dbReference type="InterPro" id="IPR017853">
    <property type="entry name" value="GH"/>
</dbReference>
<evidence type="ECO:0000256" key="3">
    <source>
        <dbReference type="ARBA" id="ARBA00022801"/>
    </source>
</evidence>